<evidence type="ECO:0000313" key="5">
    <source>
        <dbReference type="Proteomes" id="UP000030764"/>
    </source>
</evidence>
<protein>
    <submittedName>
        <fullName evidence="3">Uncharacterized protein</fullName>
    </submittedName>
</protein>
<feature type="coiled-coil region" evidence="1">
    <location>
        <begin position="125"/>
        <end position="152"/>
    </location>
</feature>
<organism evidence="3 5">
    <name type="scientific">Trichuris suis</name>
    <name type="common">pig whipworm</name>
    <dbReference type="NCBI Taxonomy" id="68888"/>
    <lineage>
        <taxon>Eukaryota</taxon>
        <taxon>Metazoa</taxon>
        <taxon>Ecdysozoa</taxon>
        <taxon>Nematoda</taxon>
        <taxon>Enoplea</taxon>
        <taxon>Dorylaimia</taxon>
        <taxon>Trichinellida</taxon>
        <taxon>Trichuridae</taxon>
        <taxon>Trichuris</taxon>
    </lineage>
</organism>
<dbReference type="Proteomes" id="UP000030758">
    <property type="component" value="Unassembled WGS sequence"/>
</dbReference>
<proteinExistence type="predicted"/>
<feature type="compositionally biased region" description="Low complexity" evidence="2">
    <location>
        <begin position="595"/>
        <end position="604"/>
    </location>
</feature>
<dbReference type="EMBL" id="KL367505">
    <property type="protein sequence ID" value="KFD68351.1"/>
    <property type="molecule type" value="Genomic_DNA"/>
</dbReference>
<evidence type="ECO:0000313" key="3">
    <source>
        <dbReference type="EMBL" id="KFD51809.1"/>
    </source>
</evidence>
<dbReference type="Gene3D" id="1.20.5.340">
    <property type="match status" value="1"/>
</dbReference>
<reference evidence="3 5" key="1">
    <citation type="journal article" date="2014" name="Nat. Genet.">
        <title>Genome and transcriptome of the porcine whipworm Trichuris suis.</title>
        <authorList>
            <person name="Jex A.R."/>
            <person name="Nejsum P."/>
            <person name="Schwarz E.M."/>
            <person name="Hu L."/>
            <person name="Young N.D."/>
            <person name="Hall R.S."/>
            <person name="Korhonen P.K."/>
            <person name="Liao S."/>
            <person name="Thamsborg S."/>
            <person name="Xia J."/>
            <person name="Xu P."/>
            <person name="Wang S."/>
            <person name="Scheerlinck J.P."/>
            <person name="Hofmann A."/>
            <person name="Sternberg P.W."/>
            <person name="Wang J."/>
            <person name="Gasser R.B."/>
        </authorList>
    </citation>
    <scope>NUCLEOTIDE SEQUENCE [LARGE SCALE GENOMIC DNA]</scope>
    <source>
        <strain evidence="4">DCEP-RM93F</strain>
        <strain evidence="3">DCEP-RM93M</strain>
    </source>
</reference>
<dbReference type="Proteomes" id="UP000030764">
    <property type="component" value="Unassembled WGS sequence"/>
</dbReference>
<gene>
    <name evidence="3" type="ORF">M513_07336</name>
    <name evidence="4" type="ORF">M514_07336</name>
</gene>
<keyword evidence="5" id="KW-1185">Reference proteome</keyword>
<keyword evidence="1" id="KW-0175">Coiled coil</keyword>
<sequence>MIRIHPSLTLHAAKRWSFDHLSPLVELDFGWTEGSIRFLFCFCSIRLIRLHIYGMPFTLRTVDQGNHYRSMLKTATVGTTTAQPQIGNQVESIGSPDDGLQLTHTVLLACIRQLGSLHDQSTMVARCLYDELEEVDQRVHKLTNRVQMVRQRANELPLPDAEAESAGSLKRFLSVKRHYCSAKPEEYGDALSTNQTNLFSCESRPDSLRLLYARSSSREDYPFSLQRPKTTNSFAVQTEPDEVFTDDSSFSVLKGACKLFGLFKLYEMTRIRFMPTMFLWVWEPGGGAWLDFRRPRPRRRSSFSADTPLPTPEEKVQKFVAACKPTTLEVDLPAAMLKRMSRKWATNSANAQSQWKSATVADSEGTFGQPSYRTSISPTCAAGSVSPLQEDALDSLTDDEDMVTTGQNRHESVDLFQCAAAKEYLYDFAPFYRRQRIGGIKQFLSLRRTKRNPTTRRAHKGEYTSFNDTDSPCDRWNKEKKEQPENNHSKGPFDIASSIKCFLKKSFSFRSSSSMARQPSQKVVPTAAGRFRLESLDEKTVVVGEKRSVRNHCVSAKSRLPISTSSQVMNLATLLRRHASLKRPASRYATMQPKSSSPRSSGDSAYLSGGEKRARPASIVSGESQISLGLGERIHSNTYHSGYQINYPEECTDSITKASTPLIASALPNHVLVKQLNRVRHATPSPSCSPSMRSNSSAVESNYSCDQEGYFTSMHHDCGVPRVRVSNRNHETAPTDIRLKEDGGYSRSLAFHGCKPLCHSSTPYATWLQSRHPQKAHTMATVGHRSSQRQGNVATIGRPVIFPRTAGLQVIMNRQGLSAAPVCHSSCKSCKHNMTNNCNETTTKVPTLPANNVAPNLQIAFRPQPAPKLLSAGAYGPKFAVVNPHAWSGNVVLAPGTGSPVPMDDHVYPLANAKPIENGVASFENQSCLCRPEAAPSLPSRNRQVVVALAPSPAYSMTHYENHPGSIEHPARQQVQSLYEGKVTKMSASVDETNLLSKSEVTPVGGLEPFDQWLMARFHVEEQETRLKEAKALEQAKLDALMDLQKLTLGSPDVGRRCKMEAALTNALPVAGVRFLD</sequence>
<evidence type="ECO:0000256" key="2">
    <source>
        <dbReference type="SAM" id="MobiDB-lite"/>
    </source>
</evidence>
<feature type="compositionally biased region" description="Basic and acidic residues" evidence="2">
    <location>
        <begin position="472"/>
        <end position="488"/>
    </location>
</feature>
<feature type="region of interest" description="Disordered" evidence="2">
    <location>
        <begin position="461"/>
        <end position="492"/>
    </location>
</feature>
<name>A0A085M3L3_9BILA</name>
<accession>A0A085M3L3</accession>
<evidence type="ECO:0000256" key="1">
    <source>
        <dbReference type="SAM" id="Coils"/>
    </source>
</evidence>
<feature type="region of interest" description="Disordered" evidence="2">
    <location>
        <begin position="583"/>
        <end position="620"/>
    </location>
</feature>
<dbReference type="AlphaFoldDB" id="A0A085M3L3"/>
<dbReference type="EMBL" id="KL363235">
    <property type="protein sequence ID" value="KFD51809.1"/>
    <property type="molecule type" value="Genomic_DNA"/>
</dbReference>
<evidence type="ECO:0000313" key="4">
    <source>
        <dbReference type="EMBL" id="KFD68351.1"/>
    </source>
</evidence>